<name>A0A3L6QSH4_PANMI</name>
<organism evidence="8 9">
    <name type="scientific">Panicum miliaceum</name>
    <name type="common">Proso millet</name>
    <name type="synonym">Broomcorn millet</name>
    <dbReference type="NCBI Taxonomy" id="4540"/>
    <lineage>
        <taxon>Eukaryota</taxon>
        <taxon>Viridiplantae</taxon>
        <taxon>Streptophyta</taxon>
        <taxon>Embryophyta</taxon>
        <taxon>Tracheophyta</taxon>
        <taxon>Spermatophyta</taxon>
        <taxon>Magnoliopsida</taxon>
        <taxon>Liliopsida</taxon>
        <taxon>Poales</taxon>
        <taxon>Poaceae</taxon>
        <taxon>PACMAD clade</taxon>
        <taxon>Panicoideae</taxon>
        <taxon>Panicodae</taxon>
        <taxon>Paniceae</taxon>
        <taxon>Panicinae</taxon>
        <taxon>Panicum</taxon>
        <taxon>Panicum sect. Panicum</taxon>
    </lineage>
</organism>
<dbReference type="InterPro" id="IPR004938">
    <property type="entry name" value="XG_FTase"/>
</dbReference>
<dbReference type="STRING" id="4540.A0A3L6QSH4"/>
<keyword evidence="3 7" id="KW-0808">Transferase</keyword>
<accession>A0A3L6QSH4</accession>
<evidence type="ECO:0000256" key="5">
    <source>
        <dbReference type="ARBA" id="ARBA00023180"/>
    </source>
</evidence>
<comment type="subcellular location">
    <subcellularLocation>
        <location evidence="7">Golgi apparatus</location>
        <location evidence="7">Golgi stack membrane</location>
        <topology evidence="7">Single-pass type II membrane protein</topology>
    </subcellularLocation>
</comment>
<evidence type="ECO:0000256" key="3">
    <source>
        <dbReference type="ARBA" id="ARBA00022679"/>
    </source>
</evidence>
<protein>
    <recommendedName>
        <fullName evidence="7">Fucosyltransferase</fullName>
        <ecNumber evidence="7">2.4.1.-</ecNumber>
    </recommendedName>
</protein>
<comment type="similarity">
    <text evidence="1 7">Belongs to the glycosyltransferase 37 family.</text>
</comment>
<evidence type="ECO:0000256" key="1">
    <source>
        <dbReference type="ARBA" id="ARBA00010481"/>
    </source>
</evidence>
<dbReference type="GO" id="GO:0071555">
    <property type="term" value="P:cell wall organization"/>
    <property type="evidence" value="ECO:0007669"/>
    <property type="project" value="UniProtKB-UniRule"/>
</dbReference>
<dbReference type="EMBL" id="PQIB02000011">
    <property type="protein sequence ID" value="RLM86770.1"/>
    <property type="molecule type" value="Genomic_DNA"/>
</dbReference>
<comment type="caution">
    <text evidence="8">The sequence shown here is derived from an EMBL/GenBank/DDBJ whole genome shotgun (WGS) entry which is preliminary data.</text>
</comment>
<dbReference type="GO" id="GO:0032580">
    <property type="term" value="C:Golgi cisterna membrane"/>
    <property type="evidence" value="ECO:0007669"/>
    <property type="project" value="UniProtKB-SubCell"/>
</dbReference>
<comment type="function">
    <text evidence="7">May be involved in cell wall biosynthesis.</text>
</comment>
<keyword evidence="4 7" id="KW-0333">Golgi apparatus</keyword>
<proteinExistence type="inferred from homology"/>
<dbReference type="PANTHER" id="PTHR31889">
    <property type="entry name" value="FUCOSYLTRANSFERASE 2-RELATED"/>
    <property type="match status" value="1"/>
</dbReference>
<dbReference type="Pfam" id="PF03254">
    <property type="entry name" value="XG_FTase"/>
    <property type="match status" value="1"/>
</dbReference>
<evidence type="ECO:0000256" key="6">
    <source>
        <dbReference type="ARBA" id="ARBA00023316"/>
    </source>
</evidence>
<dbReference type="GO" id="GO:0008107">
    <property type="term" value="F:galactoside 2-alpha-L-fucosyltransferase activity"/>
    <property type="evidence" value="ECO:0007669"/>
    <property type="project" value="InterPro"/>
</dbReference>
<dbReference type="GO" id="GO:0042546">
    <property type="term" value="P:cell wall biogenesis"/>
    <property type="evidence" value="ECO:0007669"/>
    <property type="project" value="InterPro"/>
</dbReference>
<keyword evidence="6 7" id="KW-0961">Cell wall biogenesis/degradation</keyword>
<gene>
    <name evidence="8" type="ORF">C2845_PM04G18060</name>
</gene>
<keyword evidence="5" id="KW-0325">Glycoprotein</keyword>
<evidence type="ECO:0000256" key="2">
    <source>
        <dbReference type="ARBA" id="ARBA00022676"/>
    </source>
</evidence>
<keyword evidence="2 7" id="KW-0328">Glycosyltransferase</keyword>
<dbReference type="OrthoDB" id="428346at2759"/>
<dbReference type="Proteomes" id="UP000275267">
    <property type="component" value="Unassembled WGS sequence"/>
</dbReference>
<evidence type="ECO:0000256" key="7">
    <source>
        <dbReference type="RuleBase" id="RU367004"/>
    </source>
</evidence>
<evidence type="ECO:0000313" key="8">
    <source>
        <dbReference type="EMBL" id="RLM86770.1"/>
    </source>
</evidence>
<reference evidence="9" key="1">
    <citation type="journal article" date="2019" name="Nat. Commun.">
        <title>The genome of broomcorn millet.</title>
        <authorList>
            <person name="Zou C."/>
            <person name="Miki D."/>
            <person name="Li D."/>
            <person name="Tang Q."/>
            <person name="Xiao L."/>
            <person name="Rajput S."/>
            <person name="Deng P."/>
            <person name="Jia W."/>
            <person name="Huang R."/>
            <person name="Zhang M."/>
            <person name="Sun Y."/>
            <person name="Hu J."/>
            <person name="Fu X."/>
            <person name="Schnable P.S."/>
            <person name="Li F."/>
            <person name="Zhang H."/>
            <person name="Feng B."/>
            <person name="Zhu X."/>
            <person name="Liu R."/>
            <person name="Schnable J.C."/>
            <person name="Zhu J.-K."/>
            <person name="Zhang H."/>
        </authorList>
    </citation>
    <scope>NUCLEOTIDE SEQUENCE [LARGE SCALE GENOMIC DNA]</scope>
</reference>
<dbReference type="GO" id="GO:0009969">
    <property type="term" value="P:xyloglucan biosynthetic process"/>
    <property type="evidence" value="ECO:0007669"/>
    <property type="project" value="TreeGrafter"/>
</dbReference>
<sequence length="547" mass="60903">MRPPRVPPQPAARSAAWPVGLLVALCFTTLPLFLALSLGRPSLLDLWQQMGIRVTVHYDDETRPSEPSDPPPERETRDVLLGGLLSPDIDEASCRSRYLSSLYRAPSPHSPSPYLVSRLRKYEALHRRCGPGTPSYDKSVRQLASAHHSMGLAECSYLVWTPGNHLGDRVLSMASAFLYALLTRRVFLVDMARDMAGLFCEPFPGASWELPPGFPVQNLTRLRRGSEHSYGNLLGAKKVSNEDPAGVRSESLPSYAYLHLAHDYQLPDQLFFCDDDQTVLGKVNWLVLRSDLYFAPGLFLVPQFEDELRWMFPAADTVFHHIGRYLFHPSNKVWKIIAGYYTSYLAKFDEKIGIQITTLAWNPVSAEAYFKQITACTIQEKILPEVDPDAASTDYEAAATSKAVLVSSAQPEYAERLKSMYYEHATVTGESVSVLQQPGAGKQPQNQKLLVEMFLLSYCNVSVVSGWSTVGYVGHGLAGVKPWLLPPPPPRNQTVASPPCVRATSMEPCFHAPPSYDCRAKKNGDLGAVLRYVRHCEDVDDGLRLFD</sequence>
<keyword evidence="9" id="KW-1185">Reference proteome</keyword>
<dbReference type="EC" id="2.4.1.-" evidence="7"/>
<dbReference type="PANTHER" id="PTHR31889:SF89">
    <property type="entry name" value="FUCOSYLTRANSFERASE"/>
    <property type="match status" value="1"/>
</dbReference>
<evidence type="ECO:0000256" key="4">
    <source>
        <dbReference type="ARBA" id="ARBA00023034"/>
    </source>
</evidence>
<dbReference type="Gene3D" id="3.40.50.11340">
    <property type="match status" value="1"/>
</dbReference>
<dbReference type="AlphaFoldDB" id="A0A3L6QSH4"/>
<evidence type="ECO:0000313" key="9">
    <source>
        <dbReference type="Proteomes" id="UP000275267"/>
    </source>
</evidence>
<dbReference type="FunFam" id="3.40.50.11340:FF:000005">
    <property type="entry name" value="Galactoside 2-alpha-L-fucosyltransferase"/>
    <property type="match status" value="1"/>
</dbReference>